<feature type="domain" description="NADH:quinone oxidoreductase/Mrp antiporter transmembrane" evidence="22">
    <location>
        <begin position="141"/>
        <end position="441"/>
    </location>
</feature>
<feature type="transmembrane region" description="Helical" evidence="21">
    <location>
        <begin position="601"/>
        <end position="623"/>
    </location>
</feature>
<comment type="catalytic activity">
    <reaction evidence="20">
        <text>a plastoquinone + NADH + (n+1) H(+)(in) = a plastoquinol + NAD(+) + n H(+)(out)</text>
        <dbReference type="Rhea" id="RHEA:42608"/>
        <dbReference type="Rhea" id="RHEA-COMP:9561"/>
        <dbReference type="Rhea" id="RHEA-COMP:9562"/>
        <dbReference type="ChEBI" id="CHEBI:15378"/>
        <dbReference type="ChEBI" id="CHEBI:17757"/>
        <dbReference type="ChEBI" id="CHEBI:57540"/>
        <dbReference type="ChEBI" id="CHEBI:57945"/>
        <dbReference type="ChEBI" id="CHEBI:62192"/>
    </reaction>
</comment>
<evidence type="ECO:0000256" key="17">
    <source>
        <dbReference type="ARBA" id="ARBA00029876"/>
    </source>
</evidence>
<dbReference type="InterPro" id="IPR001516">
    <property type="entry name" value="Proton_antipo_N"/>
</dbReference>
<feature type="transmembrane region" description="Helical" evidence="21">
    <location>
        <begin position="424"/>
        <end position="447"/>
    </location>
</feature>
<keyword evidence="11" id="KW-0618">Plastoquinone</keyword>
<feature type="transmembrane region" description="Helical" evidence="21">
    <location>
        <begin position="121"/>
        <end position="139"/>
    </location>
</feature>
<feature type="transmembrane region" description="Helical" evidence="21">
    <location>
        <begin position="179"/>
        <end position="200"/>
    </location>
</feature>
<feature type="transmembrane region" description="Helical" evidence="21">
    <location>
        <begin position="88"/>
        <end position="109"/>
    </location>
</feature>
<keyword evidence="6" id="KW-0813">Transport</keyword>
<keyword evidence="16 21" id="KW-0472">Membrane</keyword>
<dbReference type="GO" id="GO:0003954">
    <property type="term" value="F:NADH dehydrogenase activity"/>
    <property type="evidence" value="ECO:0007669"/>
    <property type="project" value="TreeGrafter"/>
</dbReference>
<dbReference type="InterPro" id="IPR018393">
    <property type="entry name" value="NADHpl_OxRdtase_5_subgr"/>
</dbReference>
<evidence type="ECO:0000256" key="5">
    <source>
        <dbReference type="ARBA" id="ARBA00018648"/>
    </source>
</evidence>
<evidence type="ECO:0000256" key="10">
    <source>
        <dbReference type="ARBA" id="ARBA00022857"/>
    </source>
</evidence>
<comment type="function">
    <text evidence="1">NDH shuttles electrons from NAD(P)H:plastoquinone, via FMN and iron-sulfur (Fe-S) centers, to quinones in the photosynthetic chain and possibly in a chloroplast respiratory chain. The immediate electron acceptor for the enzyme in this species is believed to be plastoquinone. Couples the redox reaction to proton translocation, and thus conserves the redox energy in a proton gradient.</text>
</comment>
<dbReference type="AlphaFoldDB" id="A0A2Z4N4S1"/>
<keyword evidence="12" id="KW-1278">Translocase</keyword>
<evidence type="ECO:0000256" key="14">
    <source>
        <dbReference type="ARBA" id="ARBA00023027"/>
    </source>
</evidence>
<dbReference type="GO" id="GO:0042773">
    <property type="term" value="P:ATP synthesis coupled electron transport"/>
    <property type="evidence" value="ECO:0007669"/>
    <property type="project" value="InterPro"/>
</dbReference>
<accession>A0A2Z4N4S1</accession>
<dbReference type="PANTHER" id="PTHR42829">
    <property type="entry name" value="NADH-UBIQUINONE OXIDOREDUCTASE CHAIN 5"/>
    <property type="match status" value="1"/>
</dbReference>
<evidence type="ECO:0000256" key="9">
    <source>
        <dbReference type="ARBA" id="ARBA00022719"/>
    </source>
</evidence>
<feature type="transmembrane region" description="Helical" evidence="21">
    <location>
        <begin position="354"/>
        <end position="373"/>
    </location>
</feature>
<evidence type="ECO:0000256" key="20">
    <source>
        <dbReference type="ARBA" id="ARBA00048026"/>
    </source>
</evidence>
<name>A0A2Z4N4S1_BRESI</name>
<dbReference type="InterPro" id="IPR002128">
    <property type="entry name" value="NADH_UbQ_OxRdtase_chlpt_su5_C"/>
</dbReference>
<keyword evidence="10" id="KW-0521">NADP</keyword>
<evidence type="ECO:0000256" key="4">
    <source>
        <dbReference type="ARBA" id="ARBA00011199"/>
    </source>
</evidence>
<evidence type="ECO:0000256" key="18">
    <source>
        <dbReference type="ARBA" id="ARBA00031649"/>
    </source>
</evidence>
<evidence type="ECO:0000259" key="23">
    <source>
        <dbReference type="Pfam" id="PF00662"/>
    </source>
</evidence>
<evidence type="ECO:0000256" key="6">
    <source>
        <dbReference type="ARBA" id="ARBA00022448"/>
    </source>
</evidence>
<dbReference type="PRINTS" id="PR01434">
    <property type="entry name" value="NADHDHGNASE5"/>
</dbReference>
<dbReference type="NCBIfam" id="NF005141">
    <property type="entry name" value="PRK06590.1"/>
    <property type="match status" value="1"/>
</dbReference>
<evidence type="ECO:0000313" key="25">
    <source>
        <dbReference type="EMBL" id="AWX63920.1"/>
    </source>
</evidence>
<evidence type="ECO:0000259" key="24">
    <source>
        <dbReference type="Pfam" id="PF01010"/>
    </source>
</evidence>
<feature type="transmembrane region" description="Helical" evidence="21">
    <location>
        <begin position="327"/>
        <end position="348"/>
    </location>
</feature>
<dbReference type="EMBL" id="MG702337">
    <property type="protein sequence ID" value="AWX63920.1"/>
    <property type="molecule type" value="Genomic_DNA"/>
</dbReference>
<gene>
    <name evidence="25" type="primary">ndhF</name>
    <name evidence="25" type="ORF">CYG66_0103</name>
</gene>
<keyword evidence="8 21" id="KW-0812">Transmembrane</keyword>
<dbReference type="GO" id="GO:0009535">
    <property type="term" value="C:chloroplast thylakoid membrane"/>
    <property type="evidence" value="ECO:0007669"/>
    <property type="project" value="UniProtKB-SubCell"/>
</dbReference>
<evidence type="ECO:0000256" key="21">
    <source>
        <dbReference type="SAM" id="Phobius"/>
    </source>
</evidence>
<sequence>MEHTYQYSWIIPFIPLPVPILLGVGLLLFPTATKNLRRLWAFLSIFLLSIVMVFSVDLSIQQITRSSAHQYVWSWTINNEISFEFGHFIDPLTSIMSILITTVGILVLIYSDNYMSHDQGYLRFFAYMSFFNTSMLGLVTSSNLIQVYIFWELVGMCSYLLIGFWFTRPIAANACQKAFVTNRVGDFGLLLGILGLYWITGSFEFQDLFEIFNNFIYNNKVHFLFVTLCAFLLFAGPIAKSAQFPLHVWLPDAMEGPTPISALIHAATMVAAGIFLVARLLPLFKVIPYIMYLISLIGTITALLGATLALAQKDIKRSLAYSTMSQLGYMMLALGMGSYRAALFHLITHAYSKALLFLGSGSIIHSMEAIVGYSPDKSQNMVFMGGLKKHVPITKTSFLLGTLSLCGIPPLACFWSKDEILNDSWLYSPIFAIIAYSTAGLTAFYMFRVYLLTFEGHLNIHFQNYSSKKSSSFYSISLWGKEEQKMINRNFRLVPLLTMNNNERATFFWKKAYRIGSNVRNRIFITITHFGIKRALSYPHESDNTILFPILVLVLFTLFVGAIGIPFNQEGIDFDILSKLLTPSINLLHQNSNNFVDWYEFFTNATFSVSIAYFGIFIASSLYKPFYSSLQNLNLLNSFGKRGPKRILWDKIINLIYDWSYNRGYIDSFYAISLTEGIRGLAELTHFFDRRVIDGITNGVGITSFFVGEGIKYVGGSRISSYLLLYLSYVLIFLLIYYFFNF</sequence>
<feature type="transmembrane region" description="Helical" evidence="21">
    <location>
        <begin position="546"/>
        <end position="567"/>
    </location>
</feature>
<comment type="subunit">
    <text evidence="4">NDH is composed of at least 16 different subunits, 5 of which are encoded in the nucleus.</text>
</comment>
<feature type="transmembrane region" description="Helical" evidence="21">
    <location>
        <begin position="722"/>
        <end position="740"/>
    </location>
</feature>
<keyword evidence="15" id="KW-0793">Thylakoid</keyword>
<feature type="domain" description="NADH-Ubiquinone oxidoreductase (complex I) chain 5 N-terminal" evidence="23">
    <location>
        <begin position="75"/>
        <end position="125"/>
    </location>
</feature>
<organism evidence="25">
    <name type="scientific">Bretschneidera sinensis</name>
    <dbReference type="NCBI Taxonomy" id="28529"/>
    <lineage>
        <taxon>Eukaryota</taxon>
        <taxon>Viridiplantae</taxon>
        <taxon>Streptophyta</taxon>
        <taxon>Embryophyta</taxon>
        <taxon>Tracheophyta</taxon>
        <taxon>Spermatophyta</taxon>
        <taxon>Magnoliopsida</taxon>
        <taxon>eudicotyledons</taxon>
        <taxon>Gunneridae</taxon>
        <taxon>Pentapetalae</taxon>
        <taxon>rosids</taxon>
        <taxon>malvids</taxon>
        <taxon>Brassicales</taxon>
        <taxon>Akaniaceae</taxon>
        <taxon>Bretschneidera</taxon>
    </lineage>
</organism>
<keyword evidence="9" id="KW-0874">Quinone</keyword>
<feature type="transmembrane region" description="Helical" evidence="21">
    <location>
        <begin position="393"/>
        <end position="412"/>
    </location>
</feature>
<evidence type="ECO:0000256" key="2">
    <source>
        <dbReference type="ARBA" id="ARBA00004454"/>
    </source>
</evidence>
<evidence type="ECO:0000256" key="1">
    <source>
        <dbReference type="ARBA" id="ARBA00004059"/>
    </source>
</evidence>
<dbReference type="PANTHER" id="PTHR42829:SF2">
    <property type="entry name" value="NADH-UBIQUINONE OXIDOREDUCTASE CHAIN 5"/>
    <property type="match status" value="1"/>
</dbReference>
<feature type="domain" description="NADH:ubiquinone/plastoquinone oxidoreductase chloroplast chain 5 C-terminal" evidence="24">
    <location>
        <begin position="448"/>
        <end position="689"/>
    </location>
</feature>
<comment type="subcellular location">
    <subcellularLocation>
        <location evidence="2">Plastid</location>
        <location evidence="2">Chloroplast thylakoid membrane</location>
        <topology evidence="2">Multi-pass membrane protein</topology>
    </subcellularLocation>
</comment>
<dbReference type="InterPro" id="IPR003945">
    <property type="entry name" value="NU5C-like"/>
</dbReference>
<feature type="transmembrane region" description="Helical" evidence="21">
    <location>
        <begin position="145"/>
        <end position="167"/>
    </location>
</feature>
<keyword evidence="13 21" id="KW-1133">Transmembrane helix</keyword>
<evidence type="ECO:0000256" key="11">
    <source>
        <dbReference type="ARBA" id="ARBA00022957"/>
    </source>
</evidence>
<keyword evidence="7" id="KW-0150">Chloroplast</keyword>
<keyword evidence="25" id="KW-0934">Plastid</keyword>
<dbReference type="GO" id="GO:0008137">
    <property type="term" value="F:NADH dehydrogenase (ubiquinone) activity"/>
    <property type="evidence" value="ECO:0007669"/>
    <property type="project" value="InterPro"/>
</dbReference>
<evidence type="ECO:0000256" key="12">
    <source>
        <dbReference type="ARBA" id="ARBA00022967"/>
    </source>
</evidence>
<dbReference type="InterPro" id="IPR001750">
    <property type="entry name" value="ND/Mrp_TM"/>
</dbReference>
<dbReference type="NCBIfam" id="TIGR01974">
    <property type="entry name" value="NDH_I_L"/>
    <property type="match status" value="1"/>
</dbReference>
<evidence type="ECO:0000256" key="3">
    <source>
        <dbReference type="ARBA" id="ARBA00008200"/>
    </source>
</evidence>
<dbReference type="Pfam" id="PF00662">
    <property type="entry name" value="Proton_antipo_N"/>
    <property type="match status" value="1"/>
</dbReference>
<dbReference type="GO" id="GO:0048038">
    <property type="term" value="F:quinone binding"/>
    <property type="evidence" value="ECO:0007669"/>
    <property type="project" value="UniProtKB-KW"/>
</dbReference>
<reference evidence="25" key="1">
    <citation type="journal article" date="2018" name="Conserv Genet Resour">
        <title>Characterization of the complete plastid genome sequence of the endangered species Bretschneidera sinensis.</title>
        <authorList>
            <person name="Dong F."/>
            <person name="Liu X."/>
            <person name="Zhang Y."/>
            <person name="Lu R."/>
            <person name="Zhen Z."/>
            <person name="Shen X."/>
            <person name="Li Y."/>
        </authorList>
    </citation>
    <scope>NUCLEOTIDE SEQUENCE</scope>
</reference>
<comment type="similarity">
    <text evidence="3">Belongs to the complex I subunit 5 family.</text>
</comment>
<dbReference type="Pfam" id="PF01010">
    <property type="entry name" value="Proton_antipo_C"/>
    <property type="match status" value="1"/>
</dbReference>
<proteinExistence type="inferred from homology"/>
<feature type="transmembrane region" description="Helical" evidence="21">
    <location>
        <begin position="260"/>
        <end position="281"/>
    </location>
</feature>
<evidence type="ECO:0000256" key="19">
    <source>
        <dbReference type="ARBA" id="ARBA00047726"/>
    </source>
</evidence>
<evidence type="ECO:0000256" key="13">
    <source>
        <dbReference type="ARBA" id="ARBA00022989"/>
    </source>
</evidence>
<protein>
    <recommendedName>
        <fullName evidence="5">NAD(P)H-quinone oxidoreductase subunit 5, chloroplastic</fullName>
    </recommendedName>
    <alternativeName>
        <fullName evidence="18">NAD(P)H dehydrogenase subunit 5</fullName>
    </alternativeName>
    <alternativeName>
        <fullName evidence="17">NADH-plastoquinone oxidoreductase subunit 5</fullName>
    </alternativeName>
</protein>
<evidence type="ECO:0000256" key="16">
    <source>
        <dbReference type="ARBA" id="ARBA00023136"/>
    </source>
</evidence>
<evidence type="ECO:0000256" key="15">
    <source>
        <dbReference type="ARBA" id="ARBA00023078"/>
    </source>
</evidence>
<dbReference type="Pfam" id="PF00361">
    <property type="entry name" value="Proton_antipo_M"/>
    <property type="match status" value="1"/>
</dbReference>
<evidence type="ECO:0000259" key="22">
    <source>
        <dbReference type="Pfam" id="PF00361"/>
    </source>
</evidence>
<feature type="transmembrane region" description="Helical" evidence="21">
    <location>
        <begin position="220"/>
        <end position="239"/>
    </location>
</feature>
<evidence type="ECO:0000256" key="7">
    <source>
        <dbReference type="ARBA" id="ARBA00022528"/>
    </source>
</evidence>
<comment type="catalytic activity">
    <reaction evidence="19">
        <text>a plastoquinone + NADPH + (n+1) H(+)(in) = a plastoquinol + NADP(+) + n H(+)(out)</text>
        <dbReference type="Rhea" id="RHEA:42612"/>
        <dbReference type="Rhea" id="RHEA-COMP:9561"/>
        <dbReference type="Rhea" id="RHEA-COMP:9562"/>
        <dbReference type="ChEBI" id="CHEBI:15378"/>
        <dbReference type="ChEBI" id="CHEBI:17757"/>
        <dbReference type="ChEBI" id="CHEBI:57783"/>
        <dbReference type="ChEBI" id="CHEBI:58349"/>
        <dbReference type="ChEBI" id="CHEBI:62192"/>
    </reaction>
</comment>
<feature type="transmembrane region" description="Helical" evidence="21">
    <location>
        <begin position="6"/>
        <end position="28"/>
    </location>
</feature>
<feature type="transmembrane region" description="Helical" evidence="21">
    <location>
        <begin position="40"/>
        <end position="60"/>
    </location>
</feature>
<dbReference type="GO" id="GO:0015990">
    <property type="term" value="P:electron transport coupled proton transport"/>
    <property type="evidence" value="ECO:0007669"/>
    <property type="project" value="TreeGrafter"/>
</dbReference>
<dbReference type="PRINTS" id="PR01435">
    <property type="entry name" value="NPOXDRDTASE5"/>
</dbReference>
<evidence type="ECO:0000256" key="8">
    <source>
        <dbReference type="ARBA" id="ARBA00022692"/>
    </source>
</evidence>
<geneLocation type="plastid" evidence="25"/>
<keyword evidence="14" id="KW-0520">NAD</keyword>
<dbReference type="Gene3D" id="1.20.5.2700">
    <property type="match status" value="1"/>
</dbReference>
<feature type="transmembrane region" description="Helical" evidence="21">
    <location>
        <begin position="287"/>
        <end position="311"/>
    </location>
</feature>